<keyword evidence="8" id="KW-1185">Reference proteome</keyword>
<sequence>MEELPHNHSSTAVDNLSQGFEGLTQLRALFLASSPAKPTNKTLAIGLLDKALRCITAALSDLQPISPTLAAVEDRKNDTDHKKRKRMESWTIMTSVPHFDGHQWRKYGQKRIHKSDFQRSYYKCTHNKDQGCPATKTIQQKEDKIPNSPIYKLSYCMQHTCKPVETQEIPFVMDSSAIMNSTSSTTASSTYSSHEQSISSFQVASSEQPTVLPLQLEETEQVCPMESMLLSSEPGGDGLEDYSSRRSPLDVLGFGWEWQDELIMLGEFGDMIVRI</sequence>
<dbReference type="SMART" id="SM00774">
    <property type="entry name" value="WRKY"/>
    <property type="match status" value="1"/>
</dbReference>
<dbReference type="AlphaFoldDB" id="A0ABD0VIX8"/>
<dbReference type="Gene3D" id="2.20.25.80">
    <property type="entry name" value="WRKY domain"/>
    <property type="match status" value="1"/>
</dbReference>
<dbReference type="InterPro" id="IPR003657">
    <property type="entry name" value="WRKY_dom"/>
</dbReference>
<dbReference type="EMBL" id="JANQDX010000006">
    <property type="protein sequence ID" value="KAL0922551.1"/>
    <property type="molecule type" value="Genomic_DNA"/>
</dbReference>
<comment type="subcellular location">
    <subcellularLocation>
        <location evidence="1">Nucleus</location>
    </subcellularLocation>
</comment>
<evidence type="ECO:0000259" key="6">
    <source>
        <dbReference type="PROSITE" id="PS50811"/>
    </source>
</evidence>
<reference evidence="7 8" key="1">
    <citation type="journal article" date="2024" name="Plant Biotechnol. J.">
        <title>Dendrobium thyrsiflorum genome and its molecular insights into genes involved in important horticultural traits.</title>
        <authorList>
            <person name="Chen B."/>
            <person name="Wang J.Y."/>
            <person name="Zheng P.J."/>
            <person name="Li K.L."/>
            <person name="Liang Y.M."/>
            <person name="Chen X.F."/>
            <person name="Zhang C."/>
            <person name="Zhao X."/>
            <person name="He X."/>
            <person name="Zhang G.Q."/>
            <person name="Liu Z.J."/>
            <person name="Xu Q."/>
        </authorList>
    </citation>
    <scope>NUCLEOTIDE SEQUENCE [LARGE SCALE GENOMIC DNA]</scope>
    <source>
        <strain evidence="7">GZMU011</strain>
    </source>
</reference>
<evidence type="ECO:0000256" key="1">
    <source>
        <dbReference type="ARBA" id="ARBA00004123"/>
    </source>
</evidence>
<gene>
    <name evidence="7" type="ORF">M5K25_006542</name>
</gene>
<dbReference type="InterPro" id="IPR044810">
    <property type="entry name" value="WRKY_plant"/>
</dbReference>
<feature type="domain" description="WRKY" evidence="6">
    <location>
        <begin position="100"/>
        <end position="140"/>
    </location>
</feature>
<keyword evidence="4" id="KW-0804">Transcription</keyword>
<comment type="caution">
    <text evidence="7">The sequence shown here is derived from an EMBL/GenBank/DDBJ whole genome shotgun (WGS) entry which is preliminary data.</text>
</comment>
<evidence type="ECO:0000313" key="8">
    <source>
        <dbReference type="Proteomes" id="UP001552299"/>
    </source>
</evidence>
<keyword evidence="5" id="KW-0539">Nucleus</keyword>
<dbReference type="PANTHER" id="PTHR31282">
    <property type="entry name" value="WRKY TRANSCRIPTION FACTOR 21-RELATED"/>
    <property type="match status" value="1"/>
</dbReference>
<keyword evidence="2" id="KW-0805">Transcription regulation</keyword>
<evidence type="ECO:0000256" key="5">
    <source>
        <dbReference type="ARBA" id="ARBA00023242"/>
    </source>
</evidence>
<accession>A0ABD0VIX8</accession>
<organism evidence="7 8">
    <name type="scientific">Dendrobium thyrsiflorum</name>
    <name type="common">Pinecone-like raceme dendrobium</name>
    <name type="synonym">Orchid</name>
    <dbReference type="NCBI Taxonomy" id="117978"/>
    <lineage>
        <taxon>Eukaryota</taxon>
        <taxon>Viridiplantae</taxon>
        <taxon>Streptophyta</taxon>
        <taxon>Embryophyta</taxon>
        <taxon>Tracheophyta</taxon>
        <taxon>Spermatophyta</taxon>
        <taxon>Magnoliopsida</taxon>
        <taxon>Liliopsida</taxon>
        <taxon>Asparagales</taxon>
        <taxon>Orchidaceae</taxon>
        <taxon>Epidendroideae</taxon>
        <taxon>Malaxideae</taxon>
        <taxon>Dendrobiinae</taxon>
        <taxon>Dendrobium</taxon>
    </lineage>
</organism>
<evidence type="ECO:0000256" key="2">
    <source>
        <dbReference type="ARBA" id="ARBA00023015"/>
    </source>
</evidence>
<name>A0ABD0VIX8_DENTH</name>
<keyword evidence="3" id="KW-0238">DNA-binding</keyword>
<evidence type="ECO:0000313" key="7">
    <source>
        <dbReference type="EMBL" id="KAL0922551.1"/>
    </source>
</evidence>
<dbReference type="InterPro" id="IPR036576">
    <property type="entry name" value="WRKY_dom_sf"/>
</dbReference>
<dbReference type="GO" id="GO:0003677">
    <property type="term" value="F:DNA binding"/>
    <property type="evidence" value="ECO:0007669"/>
    <property type="project" value="UniProtKB-KW"/>
</dbReference>
<dbReference type="SUPFAM" id="SSF118290">
    <property type="entry name" value="WRKY DNA-binding domain"/>
    <property type="match status" value="1"/>
</dbReference>
<evidence type="ECO:0000256" key="3">
    <source>
        <dbReference type="ARBA" id="ARBA00023125"/>
    </source>
</evidence>
<proteinExistence type="predicted"/>
<dbReference type="Pfam" id="PF03106">
    <property type="entry name" value="WRKY"/>
    <property type="match status" value="1"/>
</dbReference>
<protein>
    <recommendedName>
        <fullName evidence="6">WRKY domain-containing protein</fullName>
    </recommendedName>
</protein>
<evidence type="ECO:0000256" key="4">
    <source>
        <dbReference type="ARBA" id="ARBA00023163"/>
    </source>
</evidence>
<dbReference type="PROSITE" id="PS50811">
    <property type="entry name" value="WRKY"/>
    <property type="match status" value="1"/>
</dbReference>
<dbReference type="GO" id="GO:0005634">
    <property type="term" value="C:nucleus"/>
    <property type="evidence" value="ECO:0007669"/>
    <property type="project" value="UniProtKB-SubCell"/>
</dbReference>
<dbReference type="Proteomes" id="UP001552299">
    <property type="component" value="Unassembled WGS sequence"/>
</dbReference>